<dbReference type="Proteomes" id="UP001601948">
    <property type="component" value="Unassembled WGS sequence"/>
</dbReference>
<dbReference type="PRINTS" id="PR00364">
    <property type="entry name" value="DISEASERSIST"/>
</dbReference>
<dbReference type="InterPro" id="IPR053137">
    <property type="entry name" value="NLR-like"/>
</dbReference>
<comment type="caution">
    <text evidence="1">The sequence shown here is derived from an EMBL/GenBank/DDBJ whole genome shotgun (WGS) entry which is preliminary data.</text>
</comment>
<dbReference type="InterPro" id="IPR027417">
    <property type="entry name" value="P-loop_NTPase"/>
</dbReference>
<dbReference type="SUPFAM" id="SSF48452">
    <property type="entry name" value="TPR-like"/>
    <property type="match status" value="2"/>
</dbReference>
<dbReference type="EMBL" id="JBIAPI010000016">
    <property type="protein sequence ID" value="MFF3228852.1"/>
    <property type="molecule type" value="Genomic_DNA"/>
</dbReference>
<dbReference type="SUPFAM" id="SSF52540">
    <property type="entry name" value="P-loop containing nucleoside triphosphate hydrolases"/>
    <property type="match status" value="1"/>
</dbReference>
<evidence type="ECO:0000313" key="1">
    <source>
        <dbReference type="EMBL" id="MFF3228852.1"/>
    </source>
</evidence>
<sequence>MDEVPHPAPDVAPHDELRARIDQLDRLVGTPKGEEMKRLAELSAAELPESTLSDLRAGRRVPQEATLEAFVKACLRRAKELRVTVPPPLDDWAAWQRLREAAARTRSRDSSRSTGSGTAALSPAAFVPMAKLVAPAGLANPPVLCRRFVGHTEVLSWLDGISAGTAYVVHGLGGCGKTTLVAHWLSRHPEKYNPAWWITADSADGLNQGLASLAAKLQPALEHSLPVDIQSERAVQWLVKHDGWLLVLDNVGDPSLAEPLLSRLPKGRFVITSRRATGWDRFAVARRLDVLPLEEAVELAMKALPPGRRVDLDGITRICAELGRLPLAVEQAAVYLAETGIDACEYLNLLAQYPADVYRSGGVGWSPEKTVARVWAVTLARLASDSLTIMVLRVLAWFAPRGIPRGLLDGLARRPAVHDAIRQLGAHSMILVGHGTLDVHRLVQAVARTPGAAAVADDELLLIDQARRFAAAALRSRMPDDPEADPTLWSTWSALSPHILAYLDRTNPSQDEPDAEFMAYQISRFLRGQGQYASVLSLAQRSADVAARLYGDDTLPVTDRLTNLAEAHLATGNPSQGLALHHRVLCLRRALLDERDPRVFQAQDRLAHAYLSVGDTARAVEMHERLLTDLEQVLGPDAPFTLIGANDLVHAMLEHDVVRGLPLAENVLERCERALGGDHPQTLTARHNWAGASVLAKDWETAIPLFEQIIVDSARVLGAKHPDTLKAQANLAGAYFNKGAPSKPYPFLNRSSPTPTTPWASTAD</sequence>
<dbReference type="InterPro" id="IPR011990">
    <property type="entry name" value="TPR-like_helical_dom_sf"/>
</dbReference>
<dbReference type="Gene3D" id="1.25.40.10">
    <property type="entry name" value="Tetratricopeptide repeat domain"/>
    <property type="match status" value="2"/>
</dbReference>
<organism evidence="1 2">
    <name type="scientific">Nocardia suismassiliense</name>
    <dbReference type="NCBI Taxonomy" id="2077092"/>
    <lineage>
        <taxon>Bacteria</taxon>
        <taxon>Bacillati</taxon>
        <taxon>Actinomycetota</taxon>
        <taxon>Actinomycetes</taxon>
        <taxon>Mycobacteriales</taxon>
        <taxon>Nocardiaceae</taxon>
        <taxon>Nocardia</taxon>
    </lineage>
</organism>
<evidence type="ECO:0000313" key="2">
    <source>
        <dbReference type="Proteomes" id="UP001601948"/>
    </source>
</evidence>
<dbReference type="Pfam" id="PF13374">
    <property type="entry name" value="TPR_10"/>
    <property type="match status" value="3"/>
</dbReference>
<dbReference type="PANTHER" id="PTHR46082:SF6">
    <property type="entry name" value="AAA+ ATPASE DOMAIN-CONTAINING PROTEIN-RELATED"/>
    <property type="match status" value="1"/>
</dbReference>
<dbReference type="Gene3D" id="3.40.50.300">
    <property type="entry name" value="P-loop containing nucleotide triphosphate hydrolases"/>
    <property type="match status" value="1"/>
</dbReference>
<accession>A0ABW6R5Q4</accession>
<dbReference type="RefSeq" id="WP_387725979.1">
    <property type="nucleotide sequence ID" value="NZ_JBIAPI010000016.1"/>
</dbReference>
<keyword evidence="2" id="KW-1185">Reference proteome</keyword>
<proteinExistence type="predicted"/>
<reference evidence="1 2" key="1">
    <citation type="submission" date="2024-10" db="EMBL/GenBank/DDBJ databases">
        <title>The Natural Products Discovery Center: Release of the First 8490 Sequenced Strains for Exploring Actinobacteria Biosynthetic Diversity.</title>
        <authorList>
            <person name="Kalkreuter E."/>
            <person name="Kautsar S.A."/>
            <person name="Yang D."/>
            <person name="Bader C.D."/>
            <person name="Teijaro C.N."/>
            <person name="Fluegel L."/>
            <person name="Davis C.M."/>
            <person name="Simpson J.R."/>
            <person name="Lauterbach L."/>
            <person name="Steele A.D."/>
            <person name="Gui C."/>
            <person name="Meng S."/>
            <person name="Li G."/>
            <person name="Viehrig K."/>
            <person name="Ye F."/>
            <person name="Su P."/>
            <person name="Kiefer A.F."/>
            <person name="Nichols A."/>
            <person name="Cepeda A.J."/>
            <person name="Yan W."/>
            <person name="Fan B."/>
            <person name="Jiang Y."/>
            <person name="Adhikari A."/>
            <person name="Zheng C.-J."/>
            <person name="Schuster L."/>
            <person name="Cowan T.M."/>
            <person name="Smanski M.J."/>
            <person name="Chevrette M.G."/>
            <person name="De Carvalho L.P.S."/>
            <person name="Shen B."/>
        </authorList>
    </citation>
    <scope>NUCLEOTIDE SEQUENCE [LARGE SCALE GENOMIC DNA]</scope>
    <source>
        <strain evidence="1 2">NPDC003040</strain>
    </source>
</reference>
<protein>
    <submittedName>
        <fullName evidence="1">Tetratricopeptide repeat protein</fullName>
    </submittedName>
</protein>
<name>A0ABW6R5Q4_9NOCA</name>
<dbReference type="PANTHER" id="PTHR46082">
    <property type="entry name" value="ATP/GTP-BINDING PROTEIN-RELATED"/>
    <property type="match status" value="1"/>
</dbReference>
<gene>
    <name evidence="1" type="ORF">ACFYV7_39085</name>
</gene>